<gene>
    <name evidence="14" type="primary">thrS</name>
    <name evidence="14" type="ORF">FKG94_21560</name>
</gene>
<dbReference type="GO" id="GO:0046872">
    <property type="term" value="F:metal ion binding"/>
    <property type="evidence" value="ECO:0007669"/>
    <property type="project" value="UniProtKB-KW"/>
</dbReference>
<keyword evidence="6" id="KW-0547">Nucleotide-binding</keyword>
<dbReference type="PANTHER" id="PTHR11451:SF44">
    <property type="entry name" value="THREONINE--TRNA LIGASE, CHLOROPLASTIC_MITOCHONDRIAL 2"/>
    <property type="match status" value="1"/>
</dbReference>
<evidence type="ECO:0000256" key="9">
    <source>
        <dbReference type="ARBA" id="ARBA00022917"/>
    </source>
</evidence>
<dbReference type="Pfam" id="PF03129">
    <property type="entry name" value="HGTP_anticodon"/>
    <property type="match status" value="1"/>
</dbReference>
<dbReference type="InterPro" id="IPR002320">
    <property type="entry name" value="Thr-tRNA-ligase_IIa"/>
</dbReference>
<dbReference type="InterPro" id="IPR045864">
    <property type="entry name" value="aa-tRNA-synth_II/BPL/LPL"/>
</dbReference>
<dbReference type="InterPro" id="IPR002314">
    <property type="entry name" value="aa-tRNA-synt_IIb"/>
</dbReference>
<dbReference type="CDD" id="cd00771">
    <property type="entry name" value="ThrRS_core"/>
    <property type="match status" value="1"/>
</dbReference>
<keyword evidence="5" id="KW-0479">Metal-binding</keyword>
<evidence type="ECO:0000256" key="6">
    <source>
        <dbReference type="ARBA" id="ARBA00022741"/>
    </source>
</evidence>
<dbReference type="SUPFAM" id="SSF55681">
    <property type="entry name" value="Class II aaRS and biotin synthetases"/>
    <property type="match status" value="1"/>
</dbReference>
<sequence length="403" mass="45576">MLQSSHIEGDHRQIGKRLDLFHFDAAAPGMVFWRPRGWQLYRTIEQHIRAHYRAGGFHEIKTPQLLKRELWQQSGHWDKFADNMFVGGALAASQPAEYALKPMSCPAHIMSFKHGVHSYRKLPYRLFEFGLVHRNEASGALSGCMRLRQFTQDDAHVFCSWEHVTAEVRAFFDRVTKVYRAYGYDQLSVKLSTRPQQSLGSAALWRRAEQLLADASAGAGLAPQTQIGEGAFYGPKLELSLSDGQGRQWQCGTIQLDFNLPVKFGLRYRDAAPEQTPVILHQAILGSLERWVGIMLEASGGALPFWVAPVQVAVANVDRESLSYVEQLSRELETRAFRVENAFGEESLGRKIRRLTQLRVPVLLLAGAREQRQAIVKVRRAGARDNHTVERSAVVDYLEKLAE</sequence>
<name>A0A545SYS9_9GAMM</name>
<evidence type="ECO:0000313" key="15">
    <source>
        <dbReference type="Proteomes" id="UP000319732"/>
    </source>
</evidence>
<keyword evidence="7" id="KW-0862">Zinc</keyword>
<reference evidence="14 15" key="1">
    <citation type="submission" date="2019-06" db="EMBL/GenBank/DDBJ databases">
        <title>Whole genome sequence for Cellvibrionaceae sp. R142.</title>
        <authorList>
            <person name="Wang G."/>
        </authorList>
    </citation>
    <scope>NUCLEOTIDE SEQUENCE [LARGE SCALE GENOMIC DNA]</scope>
    <source>
        <strain evidence="14 15">R142</strain>
    </source>
</reference>
<dbReference type="FunFam" id="3.30.930.10:FF:000002">
    <property type="entry name" value="Threonine--tRNA ligase"/>
    <property type="match status" value="1"/>
</dbReference>
<dbReference type="NCBIfam" id="TIGR00418">
    <property type="entry name" value="thrS"/>
    <property type="match status" value="1"/>
</dbReference>
<dbReference type="AlphaFoldDB" id="A0A545SYS9"/>
<evidence type="ECO:0000256" key="5">
    <source>
        <dbReference type="ARBA" id="ARBA00022723"/>
    </source>
</evidence>
<comment type="similarity">
    <text evidence="1">Belongs to the class-II aminoacyl-tRNA synthetase family.</text>
</comment>
<dbReference type="PROSITE" id="PS50862">
    <property type="entry name" value="AA_TRNA_LIGASE_II"/>
    <property type="match status" value="1"/>
</dbReference>
<evidence type="ECO:0000256" key="10">
    <source>
        <dbReference type="ARBA" id="ARBA00023146"/>
    </source>
</evidence>
<accession>A0A545SYS9</accession>
<keyword evidence="15" id="KW-1185">Reference proteome</keyword>
<keyword evidence="4 14" id="KW-0436">Ligase</keyword>
<keyword evidence="3" id="KW-0963">Cytoplasm</keyword>
<dbReference type="EMBL" id="VHSG01000025">
    <property type="protein sequence ID" value="TQV70117.1"/>
    <property type="molecule type" value="Genomic_DNA"/>
</dbReference>
<protein>
    <recommendedName>
        <fullName evidence="2 12">Threonine--tRNA ligase</fullName>
        <ecNumber evidence="2 12">6.1.1.3</ecNumber>
    </recommendedName>
</protein>
<comment type="catalytic activity">
    <reaction evidence="11">
        <text>tRNA(Thr) + L-threonine + ATP = L-threonyl-tRNA(Thr) + AMP + diphosphate + H(+)</text>
        <dbReference type="Rhea" id="RHEA:24624"/>
        <dbReference type="Rhea" id="RHEA-COMP:9670"/>
        <dbReference type="Rhea" id="RHEA-COMP:9704"/>
        <dbReference type="ChEBI" id="CHEBI:15378"/>
        <dbReference type="ChEBI" id="CHEBI:30616"/>
        <dbReference type="ChEBI" id="CHEBI:33019"/>
        <dbReference type="ChEBI" id="CHEBI:57926"/>
        <dbReference type="ChEBI" id="CHEBI:78442"/>
        <dbReference type="ChEBI" id="CHEBI:78534"/>
        <dbReference type="ChEBI" id="CHEBI:456215"/>
        <dbReference type="EC" id="6.1.1.3"/>
    </reaction>
</comment>
<dbReference type="Gene3D" id="3.40.50.800">
    <property type="entry name" value="Anticodon-binding domain"/>
    <property type="match status" value="1"/>
</dbReference>
<organism evidence="14 15">
    <name type="scientific">Exilibacterium tricleocarpae</name>
    <dbReference type="NCBI Taxonomy" id="2591008"/>
    <lineage>
        <taxon>Bacteria</taxon>
        <taxon>Pseudomonadati</taxon>
        <taxon>Pseudomonadota</taxon>
        <taxon>Gammaproteobacteria</taxon>
        <taxon>Cellvibrionales</taxon>
        <taxon>Cellvibrionaceae</taxon>
        <taxon>Exilibacterium</taxon>
    </lineage>
</organism>
<evidence type="ECO:0000256" key="3">
    <source>
        <dbReference type="ARBA" id="ARBA00022490"/>
    </source>
</evidence>
<dbReference type="PRINTS" id="PR01047">
    <property type="entry name" value="TRNASYNTHTHR"/>
</dbReference>
<feature type="domain" description="Aminoacyl-transfer RNA synthetases class-II family profile" evidence="13">
    <location>
        <begin position="10"/>
        <end position="304"/>
    </location>
</feature>
<dbReference type="Proteomes" id="UP000319732">
    <property type="component" value="Unassembled WGS sequence"/>
</dbReference>
<dbReference type="GO" id="GO:0005829">
    <property type="term" value="C:cytosol"/>
    <property type="evidence" value="ECO:0007669"/>
    <property type="project" value="TreeGrafter"/>
</dbReference>
<dbReference type="OrthoDB" id="9802304at2"/>
<dbReference type="Gene3D" id="3.30.930.10">
    <property type="entry name" value="Bira Bifunctional Protein, Domain 2"/>
    <property type="match status" value="1"/>
</dbReference>
<dbReference type="PANTHER" id="PTHR11451">
    <property type="entry name" value="THREONINE-TRNA LIGASE"/>
    <property type="match status" value="1"/>
</dbReference>
<dbReference type="GO" id="GO:0004829">
    <property type="term" value="F:threonine-tRNA ligase activity"/>
    <property type="evidence" value="ECO:0007669"/>
    <property type="project" value="UniProtKB-UniRule"/>
</dbReference>
<dbReference type="Pfam" id="PF00587">
    <property type="entry name" value="tRNA-synt_2b"/>
    <property type="match status" value="1"/>
</dbReference>
<dbReference type="EC" id="6.1.1.3" evidence="2 12"/>
<evidence type="ECO:0000256" key="2">
    <source>
        <dbReference type="ARBA" id="ARBA00013163"/>
    </source>
</evidence>
<keyword evidence="10" id="KW-0030">Aminoacyl-tRNA synthetase</keyword>
<dbReference type="InterPro" id="IPR004154">
    <property type="entry name" value="Anticodon-bd"/>
</dbReference>
<evidence type="ECO:0000256" key="8">
    <source>
        <dbReference type="ARBA" id="ARBA00022840"/>
    </source>
</evidence>
<dbReference type="InterPro" id="IPR036621">
    <property type="entry name" value="Anticodon-bd_dom_sf"/>
</dbReference>
<comment type="caution">
    <text evidence="14">The sequence shown here is derived from an EMBL/GenBank/DDBJ whole genome shotgun (WGS) entry which is preliminary data.</text>
</comment>
<evidence type="ECO:0000259" key="13">
    <source>
        <dbReference type="PROSITE" id="PS50862"/>
    </source>
</evidence>
<evidence type="ECO:0000256" key="4">
    <source>
        <dbReference type="ARBA" id="ARBA00022598"/>
    </source>
</evidence>
<evidence type="ECO:0000313" key="14">
    <source>
        <dbReference type="EMBL" id="TQV70117.1"/>
    </source>
</evidence>
<evidence type="ECO:0000256" key="1">
    <source>
        <dbReference type="ARBA" id="ARBA00008226"/>
    </source>
</evidence>
<dbReference type="InterPro" id="IPR006195">
    <property type="entry name" value="aa-tRNA-synth_II"/>
</dbReference>
<keyword evidence="8" id="KW-0067">ATP-binding</keyword>
<dbReference type="GO" id="GO:0005524">
    <property type="term" value="F:ATP binding"/>
    <property type="evidence" value="ECO:0007669"/>
    <property type="project" value="UniProtKB-KW"/>
</dbReference>
<dbReference type="GO" id="GO:0006435">
    <property type="term" value="P:threonyl-tRNA aminoacylation"/>
    <property type="evidence" value="ECO:0007669"/>
    <property type="project" value="UniProtKB-UniRule"/>
</dbReference>
<dbReference type="RefSeq" id="WP_142929021.1">
    <property type="nucleotide sequence ID" value="NZ_ML660103.1"/>
</dbReference>
<evidence type="ECO:0000256" key="7">
    <source>
        <dbReference type="ARBA" id="ARBA00022833"/>
    </source>
</evidence>
<dbReference type="InterPro" id="IPR033728">
    <property type="entry name" value="ThrRS_core"/>
</dbReference>
<evidence type="ECO:0000256" key="12">
    <source>
        <dbReference type="NCBIfam" id="TIGR00418"/>
    </source>
</evidence>
<keyword evidence="9" id="KW-0648">Protein biosynthesis</keyword>
<dbReference type="SUPFAM" id="SSF52954">
    <property type="entry name" value="Class II aaRS ABD-related"/>
    <property type="match status" value="1"/>
</dbReference>
<proteinExistence type="inferred from homology"/>
<evidence type="ECO:0000256" key="11">
    <source>
        <dbReference type="ARBA" id="ARBA00049515"/>
    </source>
</evidence>